<evidence type="ECO:0000256" key="4">
    <source>
        <dbReference type="ARBA" id="ARBA00010662"/>
    </source>
</evidence>
<comment type="function">
    <text evidence="2 7">Hydrolysis of 6-phosphogluconolactone to 6-phosphogluconate.</text>
</comment>
<evidence type="ECO:0000313" key="10">
    <source>
        <dbReference type="Proteomes" id="UP000219994"/>
    </source>
</evidence>
<dbReference type="UniPathway" id="UPA00115">
    <property type="reaction ID" value="UER00409"/>
</dbReference>
<dbReference type="InterPro" id="IPR005900">
    <property type="entry name" value="6-phosphogluconolactonase_DevB"/>
</dbReference>
<dbReference type="SUPFAM" id="SSF100950">
    <property type="entry name" value="NagB/RpiA/CoA transferase-like"/>
    <property type="match status" value="1"/>
</dbReference>
<dbReference type="GO" id="GO:0005975">
    <property type="term" value="P:carbohydrate metabolic process"/>
    <property type="evidence" value="ECO:0007669"/>
    <property type="project" value="UniProtKB-UniRule"/>
</dbReference>
<dbReference type="NCBIfam" id="TIGR01198">
    <property type="entry name" value="pgl"/>
    <property type="match status" value="1"/>
</dbReference>
<dbReference type="EMBL" id="NAEP01000024">
    <property type="protein sequence ID" value="PDQ35918.1"/>
    <property type="molecule type" value="Genomic_DNA"/>
</dbReference>
<evidence type="ECO:0000259" key="8">
    <source>
        <dbReference type="Pfam" id="PF01182"/>
    </source>
</evidence>
<evidence type="ECO:0000256" key="1">
    <source>
        <dbReference type="ARBA" id="ARBA00000832"/>
    </source>
</evidence>
<dbReference type="InterPro" id="IPR037171">
    <property type="entry name" value="NagB/RpiA_transferase-like"/>
</dbReference>
<evidence type="ECO:0000256" key="3">
    <source>
        <dbReference type="ARBA" id="ARBA00004961"/>
    </source>
</evidence>
<proteinExistence type="inferred from homology"/>
<dbReference type="Gene3D" id="3.40.50.1360">
    <property type="match status" value="1"/>
</dbReference>
<dbReference type="EC" id="3.1.1.31" evidence="5 7"/>
<evidence type="ECO:0000256" key="6">
    <source>
        <dbReference type="ARBA" id="ARBA00020337"/>
    </source>
</evidence>
<sequence>MTTERQVFVHPSKAALASAVAARFLTKLRDILDNQAIAHTVLTGGMIGIAVLAEVAASPAHRAIDWSRVHLWWGDERWLPAGDAERNDHQARLALLSVLSSERMGPLRLPEHNIHPFPTSDSGLTLDAAAEAYTAELEAFASVGHTHPPFDITFLGVGPDGHIASLFPHRSGIRVTDRNVIPVVNAPKPPPERLSLTRPVLCCSKRIWLVLAGADKASVLGLALGGASRDEVPVAGIRGRRRTVFFVDQDAAAEVPPELIARSY</sequence>
<dbReference type="GO" id="GO:0017057">
    <property type="term" value="F:6-phosphogluconolactonase activity"/>
    <property type="evidence" value="ECO:0007669"/>
    <property type="project" value="UniProtKB-UniRule"/>
</dbReference>
<keyword evidence="7" id="KW-0378">Hydrolase</keyword>
<comment type="catalytic activity">
    <reaction evidence="1 7">
        <text>6-phospho-D-glucono-1,5-lactone + H2O = 6-phospho-D-gluconate + H(+)</text>
        <dbReference type="Rhea" id="RHEA:12556"/>
        <dbReference type="ChEBI" id="CHEBI:15377"/>
        <dbReference type="ChEBI" id="CHEBI:15378"/>
        <dbReference type="ChEBI" id="CHEBI:57955"/>
        <dbReference type="ChEBI" id="CHEBI:58759"/>
        <dbReference type="EC" id="3.1.1.31"/>
    </reaction>
</comment>
<dbReference type="PANTHER" id="PTHR11054">
    <property type="entry name" value="6-PHOSPHOGLUCONOLACTONASE"/>
    <property type="match status" value="1"/>
</dbReference>
<dbReference type="Pfam" id="PF01182">
    <property type="entry name" value="Glucosamine_iso"/>
    <property type="match status" value="1"/>
</dbReference>
<dbReference type="InterPro" id="IPR039104">
    <property type="entry name" value="6PGL"/>
</dbReference>
<organism evidence="9 10">
    <name type="scientific">Candidatus Lumbricidiphila eiseniae</name>
    <dbReference type="NCBI Taxonomy" id="1969409"/>
    <lineage>
        <taxon>Bacteria</taxon>
        <taxon>Bacillati</taxon>
        <taxon>Actinomycetota</taxon>
        <taxon>Actinomycetes</taxon>
        <taxon>Micrococcales</taxon>
        <taxon>Microbacteriaceae</taxon>
        <taxon>Candidatus Lumbricidiphila</taxon>
    </lineage>
</organism>
<accession>A0A2A6FTC0</accession>
<dbReference type="CDD" id="cd01400">
    <property type="entry name" value="6PGL"/>
    <property type="match status" value="1"/>
</dbReference>
<name>A0A2A6FTC0_9MICO</name>
<feature type="domain" description="Glucosamine/galactosamine-6-phosphate isomerase" evidence="8">
    <location>
        <begin position="12"/>
        <end position="243"/>
    </location>
</feature>
<dbReference type="AlphaFoldDB" id="A0A2A6FTC0"/>
<gene>
    <name evidence="7" type="primary">pgl</name>
    <name evidence="9" type="ORF">B5766_03315</name>
</gene>
<comment type="caution">
    <text evidence="9">The sequence shown here is derived from an EMBL/GenBank/DDBJ whole genome shotgun (WGS) entry which is preliminary data.</text>
</comment>
<reference evidence="10" key="1">
    <citation type="submission" date="2017-03" db="EMBL/GenBank/DDBJ databases">
        <authorList>
            <person name="Lund M.B."/>
        </authorList>
    </citation>
    <scope>NUCLEOTIDE SEQUENCE [LARGE SCALE GENOMIC DNA]</scope>
</reference>
<dbReference type="PANTHER" id="PTHR11054:SF0">
    <property type="entry name" value="6-PHOSPHOGLUCONOLACTONASE"/>
    <property type="match status" value="1"/>
</dbReference>
<comment type="pathway">
    <text evidence="3 7">Carbohydrate degradation; pentose phosphate pathway; D-ribulose 5-phosphate from D-glucose 6-phosphate (oxidative stage): step 2/3.</text>
</comment>
<dbReference type="Proteomes" id="UP000219994">
    <property type="component" value="Unassembled WGS sequence"/>
</dbReference>
<evidence type="ECO:0000313" key="9">
    <source>
        <dbReference type="EMBL" id="PDQ35918.1"/>
    </source>
</evidence>
<comment type="similarity">
    <text evidence="4 7">Belongs to the glucosamine/galactosamine-6-phosphate isomerase family. 6-phosphogluconolactonase subfamily.</text>
</comment>
<dbReference type="InterPro" id="IPR006148">
    <property type="entry name" value="Glc/Gal-6P_isomerase"/>
</dbReference>
<evidence type="ECO:0000256" key="7">
    <source>
        <dbReference type="RuleBase" id="RU365095"/>
    </source>
</evidence>
<protein>
    <recommendedName>
        <fullName evidence="6 7">6-phosphogluconolactonase</fullName>
        <shortName evidence="7">6PGL</shortName>
        <ecNumber evidence="5 7">3.1.1.31</ecNumber>
    </recommendedName>
</protein>
<evidence type="ECO:0000256" key="5">
    <source>
        <dbReference type="ARBA" id="ARBA00013198"/>
    </source>
</evidence>
<dbReference type="GO" id="GO:0006098">
    <property type="term" value="P:pentose-phosphate shunt"/>
    <property type="evidence" value="ECO:0007669"/>
    <property type="project" value="UniProtKB-UniPathway"/>
</dbReference>
<evidence type="ECO:0000256" key="2">
    <source>
        <dbReference type="ARBA" id="ARBA00002681"/>
    </source>
</evidence>